<dbReference type="SUPFAM" id="SSF56672">
    <property type="entry name" value="DNA/RNA polymerases"/>
    <property type="match status" value="1"/>
</dbReference>
<dbReference type="PANTHER" id="PTHR24559:SF444">
    <property type="entry name" value="REVERSE TRANSCRIPTASE DOMAIN-CONTAINING PROTEIN"/>
    <property type="match status" value="1"/>
</dbReference>
<feature type="compositionally biased region" description="Basic residues" evidence="1">
    <location>
        <begin position="278"/>
        <end position="287"/>
    </location>
</feature>
<dbReference type="OrthoDB" id="3267748at2759"/>
<reference evidence="3 4" key="1">
    <citation type="submission" date="2019-01" db="EMBL/GenBank/DDBJ databases">
        <title>Draft genome sequence of Psathyrella aberdarensis IHI B618.</title>
        <authorList>
            <person name="Buettner E."/>
            <person name="Kellner H."/>
        </authorList>
    </citation>
    <scope>NUCLEOTIDE SEQUENCE [LARGE SCALE GENOMIC DNA]</scope>
    <source>
        <strain evidence="3 4">IHI B618</strain>
    </source>
</reference>
<feature type="compositionally biased region" description="Low complexity" evidence="1">
    <location>
        <begin position="247"/>
        <end position="270"/>
    </location>
</feature>
<dbReference type="PANTHER" id="PTHR24559">
    <property type="entry name" value="TRANSPOSON TY3-I GAG-POL POLYPROTEIN"/>
    <property type="match status" value="1"/>
</dbReference>
<dbReference type="Gene3D" id="3.30.70.270">
    <property type="match status" value="2"/>
</dbReference>
<evidence type="ECO:0000259" key="2">
    <source>
        <dbReference type="PROSITE" id="PS50878"/>
    </source>
</evidence>
<feature type="compositionally biased region" description="Basic and acidic residues" evidence="1">
    <location>
        <begin position="582"/>
        <end position="594"/>
    </location>
</feature>
<dbReference type="Proteomes" id="UP000290288">
    <property type="component" value="Unassembled WGS sequence"/>
</dbReference>
<proteinExistence type="predicted"/>
<evidence type="ECO:0000313" key="3">
    <source>
        <dbReference type="EMBL" id="RXW12778.1"/>
    </source>
</evidence>
<dbReference type="CDD" id="cd00303">
    <property type="entry name" value="retropepsin_like"/>
    <property type="match status" value="1"/>
</dbReference>
<feature type="compositionally biased region" description="Acidic residues" evidence="1">
    <location>
        <begin position="608"/>
        <end position="617"/>
    </location>
</feature>
<feature type="region of interest" description="Disordered" evidence="1">
    <location>
        <begin position="1"/>
        <end position="144"/>
    </location>
</feature>
<name>A0A4V1Q1U2_9AGAR</name>
<evidence type="ECO:0000256" key="1">
    <source>
        <dbReference type="SAM" id="MobiDB-lite"/>
    </source>
</evidence>
<dbReference type="PROSITE" id="PS50878">
    <property type="entry name" value="RT_POL"/>
    <property type="match status" value="1"/>
</dbReference>
<feature type="compositionally biased region" description="Acidic residues" evidence="1">
    <location>
        <begin position="308"/>
        <end position="317"/>
    </location>
</feature>
<dbReference type="InterPro" id="IPR043502">
    <property type="entry name" value="DNA/RNA_pol_sf"/>
</dbReference>
<evidence type="ECO:0000313" key="4">
    <source>
        <dbReference type="Proteomes" id="UP000290288"/>
    </source>
</evidence>
<accession>A0A4V1Q1U2</accession>
<sequence length="1284" mass="144247">MGRSKHTLPPLCPLSRLRLSTVKATGAGNEDPNDSSSSDSSDDSNDRPTAAPEPGPSKRKGKAPDPCNWGGVDWGSDSDIDEQVQAAALEQYNREKKKTSGKKKSSSKKKKRTKSSRRRTDSSPDPSVRDSQNNSAMNAVPRCKQSILPVPSILNLMLPPRAPAGTDGPDRGARCAPDPRPSAQIPIHSGLAEALRSADRLGADPKNNTKQNSKKRKKKSISKGRKKSKKAKREKTKKARRSRRDPSSSSSSSSSSDPESSSDPSDNSDGSDNEDRRGRHRVPRRGRSSPSGSDSSTSSDLSSSSSDSESESSDDEKEPPLSKNILSGMKVFKFDGNQNICHFVRHVRETVSSLEMNRVPKKYQVQVAARNLEKKAYDYYEQRIANNASDWTISQIQQRLSDQLGNAHQKVALNILNSFQPYPGDVTPAGKVLHGQFRFVEEYSEDCLLYNWLLDRYYLIEACQLQNPDFMPGNWYAQIRHIEAGLRGEAPTNGRQMGDAIAYVAECHLRDGIAWYYPTPKSLSQVNHADHFRVRRHSAEFYEISDYVHRSAGMIEASHLENPHFNLARWYYLLIQQKRSHGNRERPFSPEPRNRWSPFPFASSNTDSSDESPEDCDSDRSTSPPPLVSISASSDSNSSSSGEEHDPFDLPSREIGDPYAERLQETLRLGALYPGEESLMEKSYEEILALANRFSVKRTGSEGRTFSIRDTHLDVVFHVSETFAMNPNCSPGLWYARKRAGCIRNGDREFAAWSLTKIKSQISIGAVIEEVLEWKLLEGAPYAQDNVLSDPHDLCRFCIHPELSRTRTVEAYTIIDRGLDQPTGSKRSSIYTSSALTLKIREITYHCYSVDAIEVAGIQVPRDSYKGVQRNAAWVKGTQRIVPKPIVVVVNVNGHPARALMDSGSLGNFILSTLVDQLKLKREKLDDPLNLQLAVQGSKSKITSRVNVRITYQDVNEDRGFNVINVSNYDLILGTPFLYQHQWAEKRDLYLKSGRWEITSAGNTVLMLFIPKPKKDKPELRTVIDLRERNKNTKKLTSPLPDIEGILRRLANKPFRSLLDMKAAYEQIRVIPEHVPRMAMTMPDGNMVSHVVQQGDCNVPATYQALMNHIFFPYIGRFMDVYLDDIIIYLDTLKEHIEHLRLILEILKREKLYLSRSKLRFLAAELNILGHIVDDHGIRMDPAKVDSMLAWKTPTNRDLLRGFLGSVGYLADDVPGVRIPMGVLSAITGDTVPFRWGFTEQRAFEDVKRLVHKAREHCRKPLDYSLGAPPIWMVTDGCATGVME</sequence>
<keyword evidence="4" id="KW-1185">Reference proteome</keyword>
<dbReference type="Pfam" id="PF00078">
    <property type="entry name" value="RVT_1"/>
    <property type="match status" value="1"/>
</dbReference>
<feature type="region of interest" description="Disordered" evidence="1">
    <location>
        <begin position="156"/>
        <end position="323"/>
    </location>
</feature>
<dbReference type="Pfam" id="PF08284">
    <property type="entry name" value="RVP_2"/>
    <property type="match status" value="1"/>
</dbReference>
<dbReference type="InterPro" id="IPR053134">
    <property type="entry name" value="RNA-dir_DNA_polymerase"/>
</dbReference>
<feature type="compositionally biased region" description="Basic residues" evidence="1">
    <location>
        <begin position="212"/>
        <end position="243"/>
    </location>
</feature>
<organism evidence="3 4">
    <name type="scientific">Candolleomyces aberdarensis</name>
    <dbReference type="NCBI Taxonomy" id="2316362"/>
    <lineage>
        <taxon>Eukaryota</taxon>
        <taxon>Fungi</taxon>
        <taxon>Dikarya</taxon>
        <taxon>Basidiomycota</taxon>
        <taxon>Agaricomycotina</taxon>
        <taxon>Agaricomycetes</taxon>
        <taxon>Agaricomycetidae</taxon>
        <taxon>Agaricales</taxon>
        <taxon>Agaricineae</taxon>
        <taxon>Psathyrellaceae</taxon>
        <taxon>Candolleomyces</taxon>
    </lineage>
</organism>
<dbReference type="InterPro" id="IPR021109">
    <property type="entry name" value="Peptidase_aspartic_dom_sf"/>
</dbReference>
<feature type="region of interest" description="Disordered" evidence="1">
    <location>
        <begin position="582"/>
        <end position="655"/>
    </location>
</feature>
<dbReference type="CDD" id="cd01647">
    <property type="entry name" value="RT_LTR"/>
    <property type="match status" value="1"/>
</dbReference>
<dbReference type="InterPro" id="IPR000477">
    <property type="entry name" value="RT_dom"/>
</dbReference>
<dbReference type="STRING" id="2316362.A0A4V1Q1U2"/>
<dbReference type="EMBL" id="SDEE01001123">
    <property type="protein sequence ID" value="RXW12778.1"/>
    <property type="molecule type" value="Genomic_DNA"/>
</dbReference>
<feature type="domain" description="Reverse transcriptase" evidence="2">
    <location>
        <begin position="991"/>
        <end position="1173"/>
    </location>
</feature>
<gene>
    <name evidence="3" type="ORF">EST38_g13077</name>
</gene>
<feature type="compositionally biased region" description="Basic and acidic residues" evidence="1">
    <location>
        <begin position="642"/>
        <end position="655"/>
    </location>
</feature>
<comment type="caution">
    <text evidence="3">The sequence shown here is derived from an EMBL/GenBank/DDBJ whole genome shotgun (WGS) entry which is preliminary data.</text>
</comment>
<dbReference type="Gene3D" id="2.40.70.10">
    <property type="entry name" value="Acid Proteases"/>
    <property type="match status" value="1"/>
</dbReference>
<protein>
    <recommendedName>
        <fullName evidence="2">Reverse transcriptase domain-containing protein</fullName>
    </recommendedName>
</protein>
<feature type="compositionally biased region" description="Basic residues" evidence="1">
    <location>
        <begin position="95"/>
        <end position="117"/>
    </location>
</feature>
<feature type="compositionally biased region" description="Low complexity" evidence="1">
    <location>
        <begin position="288"/>
        <end position="307"/>
    </location>
</feature>
<dbReference type="InterPro" id="IPR043128">
    <property type="entry name" value="Rev_trsase/Diguanyl_cyclase"/>
</dbReference>
<feature type="compositionally biased region" description="Low complexity" evidence="1">
    <location>
        <begin position="629"/>
        <end position="641"/>
    </location>
</feature>